<protein>
    <submittedName>
        <fullName evidence="4">Phage-related baseplate assembly protein</fullName>
    </submittedName>
</protein>
<evidence type="ECO:0000313" key="4">
    <source>
        <dbReference type="EMBL" id="TWT90082.1"/>
    </source>
</evidence>
<dbReference type="InterPro" id="IPR017847">
    <property type="entry name" value="T6SS_RhsGE_Vgr_subset"/>
</dbReference>
<evidence type="ECO:0000259" key="3">
    <source>
        <dbReference type="Pfam" id="PF04717"/>
    </source>
</evidence>
<proteinExistence type="inferred from homology"/>
<organism evidence="4 5">
    <name type="scientific">Pseudobythopirellula maris</name>
    <dbReference type="NCBI Taxonomy" id="2527991"/>
    <lineage>
        <taxon>Bacteria</taxon>
        <taxon>Pseudomonadati</taxon>
        <taxon>Planctomycetota</taxon>
        <taxon>Planctomycetia</taxon>
        <taxon>Pirellulales</taxon>
        <taxon>Lacipirellulaceae</taxon>
        <taxon>Pseudobythopirellula</taxon>
    </lineage>
</organism>
<feature type="compositionally biased region" description="Low complexity" evidence="2">
    <location>
        <begin position="862"/>
        <end position="872"/>
    </location>
</feature>
<dbReference type="InterPro" id="IPR006531">
    <property type="entry name" value="Gp5/Vgr_OB"/>
</dbReference>
<dbReference type="InterPro" id="IPR037026">
    <property type="entry name" value="Vgr_OB-fold_dom_sf"/>
</dbReference>
<dbReference type="SUPFAM" id="SSF69349">
    <property type="entry name" value="Phage fibre proteins"/>
    <property type="match status" value="1"/>
</dbReference>
<dbReference type="SUPFAM" id="SSF69255">
    <property type="entry name" value="gp5 N-terminal domain-like"/>
    <property type="match status" value="1"/>
</dbReference>
<dbReference type="Proteomes" id="UP000315440">
    <property type="component" value="Unassembled WGS sequence"/>
</dbReference>
<dbReference type="Pfam" id="PF04717">
    <property type="entry name" value="Phage_base_V"/>
    <property type="match status" value="1"/>
</dbReference>
<dbReference type="Gene3D" id="3.55.50.10">
    <property type="entry name" value="Baseplate protein-like domains"/>
    <property type="match status" value="1"/>
</dbReference>
<sequence>MPDNAQDEDEPSQDDRALRIDTPLDDESLLITRFSGGEGLCSLFRFELALVSERDDIDFSDLLGQSVTVTVDVPGSESRSWNGVVTRFSQHKQDEDFTYYDAVVEPKLALLGLQTGFRVFQDQKVDDVLDTLLDGLTVKKTFAHADDRQPHNYCVQYGESDLAFFSRLIEEAGLFYWFEHSDDDHTLVLCDDSSQCAKPEGMEDVVFRQLDGGVQDEVAVTSWTKTQQLTPTRFTCHDPHFQLPRKPLEGQRDLAESFTVGTVTHKPNPTGETWESFGYPGGYASRYDSVATAEQDPDPADFDESPIKNLADDAVAEARLRSEIATLVGLTIEARSDVLPLAAGHVFTLKGHFNADGDYLVTAVSHQVELGIGLTSAPSDDELHYENAFVCQPSDLVYRPVRRTPKPVISGVQSAWVVSDLTANEEDPKKLRELFCDKYGRVKVWFPWDRRADAPAEGEEPAAAEGDASEGGGADGDDSEQEETANVADRSCWVRVAQVWAGNGWGAFFWPRHGQEVLVAFEHGDPDRPVIVGSLYNAKNMPPMPMPLHADMNGVKSCTVNGNPAVDFGGLTFSDEPGNEHVEVRSKRHAVVRSKESQHQHVPGAAVRMSGSLLASLGSGAGGGVAKPKVSGIDGQHAALAKKWGKKLALTQFESDIKFNFGHTSTITGGMPLASVGNVVLGGNMRIVMDPLGWVDDDQAQQIQDYAFPMGQWSGVFGSSRSLHYGPSTTIRHGAEVTRRVRENFAESNTRTQYVGGIASASTALLLLGALNEGRDSKKLEVLMRLLGPRGLSGTLLNLLIEYEQGLGTQDAGIDKQGEASSLNDHADVLGDDYASLITAFAEAATDQGESLSSKGEEISSEQESAAASQDLSADDAESDSDDSGDDSDDDSDADSDASGDDSDAGVDASGDEDEPEDVDVDIEFGSDEEADVYECYDGLLMTGARNVSVRARPSDEADDDTDPSLIHLDSQGGGEDNGAVAITASGQTTIACGPAAFQIRRSGDVGQIDATTGDQGTITITTGGDSGSKAVLDPESINLSVGGDSGAVIAMTSDGIKLTVGSGGPCLEITTSGVTMSSGSNSVAVDTSGQTTSAMDITHTAQNGFTATGTASAELSAAGQTTVKGAMVMVN</sequence>
<evidence type="ECO:0000256" key="2">
    <source>
        <dbReference type="SAM" id="MobiDB-lite"/>
    </source>
</evidence>
<dbReference type="Gene3D" id="4.10.220.110">
    <property type="match status" value="1"/>
</dbReference>
<keyword evidence="5" id="KW-1185">Reference proteome</keyword>
<dbReference type="NCBIfam" id="TIGR03361">
    <property type="entry name" value="VI_Rhs_Vgr"/>
    <property type="match status" value="1"/>
</dbReference>
<feature type="region of interest" description="Disordered" evidence="2">
    <location>
        <begin position="848"/>
        <end position="919"/>
    </location>
</feature>
<feature type="region of interest" description="Disordered" evidence="2">
    <location>
        <begin position="453"/>
        <end position="487"/>
    </location>
</feature>
<comment type="caution">
    <text evidence="4">The sequence shown here is derived from an EMBL/GenBank/DDBJ whole genome shotgun (WGS) entry which is preliminary data.</text>
</comment>
<dbReference type="RefSeq" id="WP_146396465.1">
    <property type="nucleotide sequence ID" value="NZ_SJPQ01000001.1"/>
</dbReference>
<dbReference type="AlphaFoldDB" id="A0A5C5ZRA4"/>
<name>A0A5C5ZRA4_9BACT</name>
<gene>
    <name evidence="4" type="ORF">Mal64_04650</name>
</gene>
<dbReference type="Gene3D" id="2.40.50.230">
    <property type="entry name" value="Gp5 N-terminal domain"/>
    <property type="match status" value="1"/>
</dbReference>
<dbReference type="EMBL" id="SJPQ01000001">
    <property type="protein sequence ID" value="TWT90082.1"/>
    <property type="molecule type" value="Genomic_DNA"/>
</dbReference>
<feature type="domain" description="Gp5/Type VI secretion system Vgr protein OB-fold" evidence="3">
    <location>
        <begin position="488"/>
        <end position="536"/>
    </location>
</feature>
<dbReference type="SUPFAM" id="SSF69279">
    <property type="entry name" value="Phage tail proteins"/>
    <property type="match status" value="2"/>
</dbReference>
<accession>A0A5C5ZRA4</accession>
<reference evidence="4 5" key="1">
    <citation type="submission" date="2019-02" db="EMBL/GenBank/DDBJ databases">
        <title>Deep-cultivation of Planctomycetes and their phenomic and genomic characterization uncovers novel biology.</title>
        <authorList>
            <person name="Wiegand S."/>
            <person name="Jogler M."/>
            <person name="Boedeker C."/>
            <person name="Pinto D."/>
            <person name="Vollmers J."/>
            <person name="Rivas-Marin E."/>
            <person name="Kohn T."/>
            <person name="Peeters S.H."/>
            <person name="Heuer A."/>
            <person name="Rast P."/>
            <person name="Oberbeckmann S."/>
            <person name="Bunk B."/>
            <person name="Jeske O."/>
            <person name="Meyerdierks A."/>
            <person name="Storesund J.E."/>
            <person name="Kallscheuer N."/>
            <person name="Luecker S."/>
            <person name="Lage O.M."/>
            <person name="Pohl T."/>
            <person name="Merkel B.J."/>
            <person name="Hornburger P."/>
            <person name="Mueller R.-W."/>
            <person name="Bruemmer F."/>
            <person name="Labrenz M."/>
            <person name="Spormann A.M."/>
            <person name="Op Den Camp H."/>
            <person name="Overmann J."/>
            <person name="Amann R."/>
            <person name="Jetten M.S.M."/>
            <person name="Mascher T."/>
            <person name="Medema M.H."/>
            <person name="Devos D.P."/>
            <person name="Kaster A.-K."/>
            <person name="Ovreas L."/>
            <person name="Rohde M."/>
            <person name="Galperin M.Y."/>
            <person name="Jogler C."/>
        </authorList>
    </citation>
    <scope>NUCLEOTIDE SEQUENCE [LARGE SCALE GENOMIC DNA]</scope>
    <source>
        <strain evidence="4 5">Mal64</strain>
    </source>
</reference>
<dbReference type="Gene3D" id="2.30.110.50">
    <property type="match status" value="1"/>
</dbReference>
<evidence type="ECO:0000313" key="5">
    <source>
        <dbReference type="Proteomes" id="UP000315440"/>
    </source>
</evidence>
<dbReference type="Pfam" id="PF05954">
    <property type="entry name" value="Phage_GPD"/>
    <property type="match status" value="1"/>
</dbReference>
<dbReference type="OrthoDB" id="9762420at2"/>
<comment type="similarity">
    <text evidence="1">Belongs to the VgrG protein family.</text>
</comment>
<evidence type="ECO:0000256" key="1">
    <source>
        <dbReference type="ARBA" id="ARBA00005558"/>
    </source>
</evidence>
<feature type="compositionally biased region" description="Acidic residues" evidence="2">
    <location>
        <begin position="873"/>
        <end position="919"/>
    </location>
</feature>
<dbReference type="NCBIfam" id="TIGR01646">
    <property type="entry name" value="vgr_GE"/>
    <property type="match status" value="1"/>
</dbReference>
<dbReference type="InterPro" id="IPR006533">
    <property type="entry name" value="T6SS_Vgr_RhsGE"/>
</dbReference>